<dbReference type="InterPro" id="IPR002701">
    <property type="entry name" value="CM_II_prokaryot"/>
</dbReference>
<evidence type="ECO:0000259" key="21">
    <source>
        <dbReference type="PROSITE" id="PS51168"/>
    </source>
</evidence>
<comment type="pathway">
    <text evidence="4">Amino-acid biosynthesis; L-phenylalanine biosynthesis; phenylpyruvate from prephenate: step 1/1.</text>
</comment>
<keyword evidence="15" id="KW-0511">Multifunctional enzyme</keyword>
<evidence type="ECO:0000256" key="2">
    <source>
        <dbReference type="ARBA" id="ARBA00002364"/>
    </source>
</evidence>
<evidence type="ECO:0000259" key="22">
    <source>
        <dbReference type="PROSITE" id="PS51171"/>
    </source>
</evidence>
<comment type="catalytic activity">
    <reaction evidence="1">
        <text>chorismate = prephenate</text>
        <dbReference type="Rhea" id="RHEA:13897"/>
        <dbReference type="ChEBI" id="CHEBI:29748"/>
        <dbReference type="ChEBI" id="CHEBI:29934"/>
        <dbReference type="EC" id="5.4.99.5"/>
    </reaction>
</comment>
<dbReference type="NCBIfam" id="NF008865">
    <property type="entry name" value="PRK11898.1"/>
    <property type="match status" value="1"/>
</dbReference>
<evidence type="ECO:0000313" key="24">
    <source>
        <dbReference type="EMBL" id="CCK75567.1"/>
    </source>
</evidence>
<dbReference type="Pfam" id="PF01817">
    <property type="entry name" value="CM_2"/>
    <property type="match status" value="1"/>
</dbReference>
<evidence type="ECO:0000256" key="18">
    <source>
        <dbReference type="ARBA" id="ARBA00047848"/>
    </source>
</evidence>
<evidence type="ECO:0000256" key="3">
    <source>
        <dbReference type="ARBA" id="ARBA00004496"/>
    </source>
</evidence>
<dbReference type="InterPro" id="IPR036979">
    <property type="entry name" value="CM_dom_sf"/>
</dbReference>
<evidence type="ECO:0000256" key="1">
    <source>
        <dbReference type="ARBA" id="ARBA00000824"/>
    </source>
</evidence>
<feature type="site" description="Essential for prephenate dehydratase activity" evidence="19">
    <location>
        <position position="275"/>
    </location>
</feature>
<dbReference type="Gene3D" id="3.30.70.260">
    <property type="match status" value="1"/>
</dbReference>
<sequence>MTNNSFTTEAEELGKLRDEIDSVDQQIQQLVNQRAQCAQKVADVKEHFSKPGESVVFYRPEREAQVLRRVMERNQGPLPAEGVARLFREIMSQCLALEEPMKIAYLGPEGTFTQQAALKHFGHAVECQGQGSIEDVFREVEAGGANFGVVPVENSTEGVITHTLDSFVGSNLNICGEVALRIHHHFLLKEALLKKGAVANPTKVYSHAQSLAQCRQWLDANWPGIERIAVSSNAEAARRAQEEEGAAAIASEAAAELYNLNIATANIEDMPDNTTRFLIIGKQTTEISGDDKTSLLVASKNKPGALYHLLAPFHEEGVSLTRIETRPSKSGTWNYIFFIDLEGHQNEEKVAKAMALVQQQCTDFKCLGSYPKAVL</sequence>
<dbReference type="UniPathway" id="UPA00120">
    <property type="reaction ID" value="UER00203"/>
</dbReference>
<keyword evidence="13" id="KW-0413">Isomerase</keyword>
<keyword evidence="25" id="KW-1185">Reference proteome</keyword>
<dbReference type="PATRIC" id="fig|698738.3.peg.1441"/>
<organism evidence="24 25">
    <name type="scientific">Oleispira antarctica RB-8</name>
    <dbReference type="NCBI Taxonomy" id="698738"/>
    <lineage>
        <taxon>Bacteria</taxon>
        <taxon>Pseudomonadati</taxon>
        <taxon>Pseudomonadota</taxon>
        <taxon>Gammaproteobacteria</taxon>
        <taxon>Oceanospirillales</taxon>
        <taxon>Oceanospirillaceae</taxon>
        <taxon>Oleispira</taxon>
    </lineage>
</organism>
<dbReference type="GO" id="GO:0009094">
    <property type="term" value="P:L-phenylalanine biosynthetic process"/>
    <property type="evidence" value="ECO:0007669"/>
    <property type="project" value="UniProtKB-UniPathway"/>
</dbReference>
<evidence type="ECO:0000256" key="4">
    <source>
        <dbReference type="ARBA" id="ARBA00004741"/>
    </source>
</evidence>
<evidence type="ECO:0000256" key="8">
    <source>
        <dbReference type="ARBA" id="ARBA00014401"/>
    </source>
</evidence>
<dbReference type="GO" id="GO:0005737">
    <property type="term" value="C:cytoplasm"/>
    <property type="evidence" value="ECO:0007669"/>
    <property type="project" value="UniProtKB-SubCell"/>
</dbReference>
<keyword evidence="11" id="KW-0057">Aromatic amino acid biosynthesis</keyword>
<dbReference type="PANTHER" id="PTHR21022">
    <property type="entry name" value="PREPHENATE DEHYDRATASE P PROTEIN"/>
    <property type="match status" value="1"/>
</dbReference>
<comment type="subcellular location">
    <subcellularLocation>
        <location evidence="3">Cytoplasm</location>
    </subcellularLocation>
</comment>
<dbReference type="FunFam" id="3.40.190.10:FF:000029">
    <property type="entry name" value="Chorismate mutase/Prephenate dehydratase"/>
    <property type="match status" value="1"/>
</dbReference>
<dbReference type="GO" id="GO:0004106">
    <property type="term" value="F:chorismate mutase activity"/>
    <property type="evidence" value="ECO:0007669"/>
    <property type="project" value="UniProtKB-EC"/>
</dbReference>
<dbReference type="FunFam" id="3.30.70.260:FF:000012">
    <property type="entry name" value="Prephenate dehydratase"/>
    <property type="match status" value="1"/>
</dbReference>
<keyword evidence="14" id="KW-0456">Lyase</keyword>
<dbReference type="InterPro" id="IPR045865">
    <property type="entry name" value="ACT-like_dom_sf"/>
</dbReference>
<dbReference type="PROSITE" id="PS51171">
    <property type="entry name" value="PREPHENATE_DEHYDR_3"/>
    <property type="match status" value="1"/>
</dbReference>
<dbReference type="FunFam" id="3.40.190.10:FF:000034">
    <property type="entry name" value="Chorismate mutase/prephenate dehydratase"/>
    <property type="match status" value="1"/>
</dbReference>
<dbReference type="Gene3D" id="3.40.190.10">
    <property type="entry name" value="Periplasmic binding protein-like II"/>
    <property type="match status" value="2"/>
</dbReference>
<dbReference type="EC" id="5.4.99.5" evidence="6"/>
<dbReference type="SUPFAM" id="SSF55021">
    <property type="entry name" value="ACT-like"/>
    <property type="match status" value="1"/>
</dbReference>
<feature type="domain" description="Prephenate dehydratase" evidence="22">
    <location>
        <begin position="102"/>
        <end position="282"/>
    </location>
</feature>
<dbReference type="PROSITE" id="PS51671">
    <property type="entry name" value="ACT"/>
    <property type="match status" value="1"/>
</dbReference>
<dbReference type="EMBL" id="FO203512">
    <property type="protein sequence ID" value="CCK75567.1"/>
    <property type="molecule type" value="Genomic_DNA"/>
</dbReference>
<evidence type="ECO:0000259" key="23">
    <source>
        <dbReference type="PROSITE" id="PS51671"/>
    </source>
</evidence>
<dbReference type="InterPro" id="IPR008242">
    <property type="entry name" value="Chor_mutase/pphenate_deHydtase"/>
</dbReference>
<evidence type="ECO:0000256" key="19">
    <source>
        <dbReference type="PIRSR" id="PIRSR001500-2"/>
    </source>
</evidence>
<dbReference type="UniPathway" id="UPA00121">
    <property type="reaction ID" value="UER00345"/>
</dbReference>
<dbReference type="Pfam" id="PF00800">
    <property type="entry name" value="PDT"/>
    <property type="match status" value="1"/>
</dbReference>
<dbReference type="SMART" id="SM00830">
    <property type="entry name" value="CM_2"/>
    <property type="match status" value="1"/>
</dbReference>
<keyword evidence="12" id="KW-0584">Phenylalanine biosynthesis</keyword>
<comment type="pathway">
    <text evidence="5">Metabolic intermediate biosynthesis; prephenate biosynthesis; prephenate from chorismate: step 1/1.</text>
</comment>
<evidence type="ECO:0000256" key="13">
    <source>
        <dbReference type="ARBA" id="ARBA00023235"/>
    </source>
</evidence>
<comment type="function">
    <text evidence="2">Catalyzes the Claisen rearrangement of chorismate to prephenate and the decarboxylation/dehydration of prephenate to phenylpyruvate.</text>
</comment>
<evidence type="ECO:0000256" key="17">
    <source>
        <dbReference type="ARBA" id="ARBA00031520"/>
    </source>
</evidence>
<feature type="coiled-coil region" evidence="20">
    <location>
        <begin position="13"/>
        <end position="40"/>
    </location>
</feature>
<dbReference type="CDD" id="cd04905">
    <property type="entry name" value="ACT_CM-PDT"/>
    <property type="match status" value="1"/>
</dbReference>
<evidence type="ECO:0000256" key="16">
    <source>
        <dbReference type="ARBA" id="ARBA00031175"/>
    </source>
</evidence>
<evidence type="ECO:0000256" key="15">
    <source>
        <dbReference type="ARBA" id="ARBA00023268"/>
    </source>
</evidence>
<dbReference type="KEGG" id="oai:OLEAN_C13910"/>
<dbReference type="GO" id="GO:0004664">
    <property type="term" value="F:prephenate dehydratase activity"/>
    <property type="evidence" value="ECO:0007669"/>
    <property type="project" value="UniProtKB-EC"/>
</dbReference>
<dbReference type="PANTHER" id="PTHR21022:SF19">
    <property type="entry name" value="PREPHENATE DEHYDRATASE-RELATED"/>
    <property type="match status" value="1"/>
</dbReference>
<dbReference type="InterPro" id="IPR002912">
    <property type="entry name" value="ACT_dom"/>
</dbReference>
<dbReference type="GO" id="GO:0046417">
    <property type="term" value="P:chorismate metabolic process"/>
    <property type="evidence" value="ECO:0007669"/>
    <property type="project" value="InterPro"/>
</dbReference>
<feature type="domain" description="Chorismate mutase" evidence="21">
    <location>
        <begin position="7"/>
        <end position="102"/>
    </location>
</feature>
<dbReference type="InterPro" id="IPR001086">
    <property type="entry name" value="Preph_deHydtase"/>
</dbReference>
<dbReference type="FunFam" id="1.20.59.10:FF:000004">
    <property type="entry name" value="Prephenate dehydratase"/>
    <property type="match status" value="1"/>
</dbReference>
<dbReference type="SUPFAM" id="SSF53850">
    <property type="entry name" value="Periplasmic binding protein-like II"/>
    <property type="match status" value="1"/>
</dbReference>
<dbReference type="PROSITE" id="PS00858">
    <property type="entry name" value="PREPHENATE_DEHYDR_2"/>
    <property type="match status" value="1"/>
</dbReference>
<dbReference type="PROSITE" id="PS51168">
    <property type="entry name" value="CHORISMATE_MUT_2"/>
    <property type="match status" value="1"/>
</dbReference>
<dbReference type="AlphaFoldDB" id="R4YLL3"/>
<evidence type="ECO:0000256" key="10">
    <source>
        <dbReference type="ARBA" id="ARBA00022605"/>
    </source>
</evidence>
<feature type="domain" description="ACT" evidence="23">
    <location>
        <begin position="294"/>
        <end position="371"/>
    </location>
</feature>
<evidence type="ECO:0000256" key="14">
    <source>
        <dbReference type="ARBA" id="ARBA00023239"/>
    </source>
</evidence>
<dbReference type="EC" id="4.2.1.51" evidence="7"/>
<dbReference type="Pfam" id="PF01842">
    <property type="entry name" value="ACT"/>
    <property type="match status" value="1"/>
</dbReference>
<keyword evidence="20" id="KW-0175">Coiled coil</keyword>
<dbReference type="STRING" id="698738.OLEAN_C13910"/>
<dbReference type="InterPro" id="IPR018528">
    <property type="entry name" value="Preph_deHydtase_CS"/>
</dbReference>
<evidence type="ECO:0000256" key="20">
    <source>
        <dbReference type="SAM" id="Coils"/>
    </source>
</evidence>
<reference evidence="24 25" key="1">
    <citation type="journal article" date="2013" name="Nat. Commun.">
        <title>Genome sequence and functional genomic analysis of the oil-degrading bacterium Oleispira antarctica.</title>
        <authorList>
            <person name="Kube M."/>
            <person name="Chernikova T.N."/>
            <person name="Al-Ramahi Y."/>
            <person name="Beloqui A."/>
            <person name="Lopez-Cortez N."/>
            <person name="Guazzaroni M.E."/>
            <person name="Heipieper H.J."/>
            <person name="Klages S."/>
            <person name="Kotsyurbenko O.R."/>
            <person name="Langer I."/>
            <person name="Nechitaylo T.Y."/>
            <person name="Lunsdorf H."/>
            <person name="Fernandez M."/>
            <person name="Juarez S."/>
            <person name="Ciordia S."/>
            <person name="Singer A."/>
            <person name="Kagan O."/>
            <person name="Egorova O."/>
            <person name="Petit P.A."/>
            <person name="Stogios P."/>
            <person name="Kim Y."/>
            <person name="Tchigvintsev A."/>
            <person name="Flick R."/>
            <person name="Denaro R."/>
            <person name="Genovese M."/>
            <person name="Albar J.P."/>
            <person name="Reva O.N."/>
            <person name="Martinez-Gomariz M."/>
            <person name="Tran H."/>
            <person name="Ferrer M."/>
            <person name="Savchenko A."/>
            <person name="Yakunin A.F."/>
            <person name="Yakimov M.M."/>
            <person name="Golyshina O.V."/>
            <person name="Reinhardt R."/>
            <person name="Golyshin P.N."/>
        </authorList>
    </citation>
    <scope>NUCLEOTIDE SEQUENCE [LARGE SCALE GENOMIC DNA]</scope>
</reference>
<dbReference type="CDD" id="cd13630">
    <property type="entry name" value="PBP2_PDT_1"/>
    <property type="match status" value="1"/>
</dbReference>
<evidence type="ECO:0000256" key="9">
    <source>
        <dbReference type="ARBA" id="ARBA00022490"/>
    </source>
</evidence>
<protein>
    <recommendedName>
        <fullName evidence="8">Bifunctional chorismate mutase/prephenate dehydratase</fullName>
        <ecNumber evidence="7">4.2.1.51</ecNumber>
        <ecNumber evidence="6">5.4.99.5</ecNumber>
    </recommendedName>
    <alternativeName>
        <fullName evidence="17">Chorismate mutase-prephenate dehydratase</fullName>
    </alternativeName>
    <alternativeName>
        <fullName evidence="16">p-protein</fullName>
    </alternativeName>
</protein>
<name>R4YLL3_OLEAN</name>
<evidence type="ECO:0000256" key="12">
    <source>
        <dbReference type="ARBA" id="ARBA00023222"/>
    </source>
</evidence>
<dbReference type="InterPro" id="IPR036263">
    <property type="entry name" value="Chorismate_II_sf"/>
</dbReference>
<proteinExistence type="predicted"/>
<evidence type="ECO:0000256" key="5">
    <source>
        <dbReference type="ARBA" id="ARBA00004817"/>
    </source>
</evidence>
<evidence type="ECO:0000313" key="25">
    <source>
        <dbReference type="Proteomes" id="UP000032749"/>
    </source>
</evidence>
<dbReference type="NCBIfam" id="TIGR01807">
    <property type="entry name" value="CM_P2"/>
    <property type="match status" value="1"/>
</dbReference>
<accession>R4YLL3</accession>
<dbReference type="OrthoDB" id="9802281at2"/>
<comment type="catalytic activity">
    <reaction evidence="18">
        <text>prephenate + H(+) = 3-phenylpyruvate + CO2 + H2O</text>
        <dbReference type="Rhea" id="RHEA:21648"/>
        <dbReference type="ChEBI" id="CHEBI:15377"/>
        <dbReference type="ChEBI" id="CHEBI:15378"/>
        <dbReference type="ChEBI" id="CHEBI:16526"/>
        <dbReference type="ChEBI" id="CHEBI:18005"/>
        <dbReference type="ChEBI" id="CHEBI:29934"/>
        <dbReference type="EC" id="4.2.1.51"/>
    </reaction>
</comment>
<gene>
    <name evidence="24" type="ORF">OLEAN_C13910</name>
</gene>
<keyword evidence="10" id="KW-0028">Amino-acid biosynthesis</keyword>
<keyword evidence="9" id="KW-0963">Cytoplasm</keyword>
<evidence type="ECO:0000256" key="6">
    <source>
        <dbReference type="ARBA" id="ARBA00012404"/>
    </source>
</evidence>
<dbReference type="PIRSF" id="PIRSF001500">
    <property type="entry name" value="Chor_mut_pdt_Ppr"/>
    <property type="match status" value="1"/>
</dbReference>
<dbReference type="Gene3D" id="1.20.59.10">
    <property type="entry name" value="Chorismate mutase"/>
    <property type="match status" value="1"/>
</dbReference>
<evidence type="ECO:0000256" key="7">
    <source>
        <dbReference type="ARBA" id="ARBA00013147"/>
    </source>
</evidence>
<dbReference type="SUPFAM" id="SSF48600">
    <property type="entry name" value="Chorismate mutase II"/>
    <property type="match status" value="1"/>
</dbReference>
<dbReference type="Proteomes" id="UP000032749">
    <property type="component" value="Chromosome"/>
</dbReference>
<dbReference type="HOGENOM" id="CLU_035008_0_1_6"/>
<dbReference type="InterPro" id="IPR010957">
    <property type="entry name" value="G/b/e-P-prot_chorismate_mutase"/>
</dbReference>
<evidence type="ECO:0000256" key="11">
    <source>
        <dbReference type="ARBA" id="ARBA00023141"/>
    </source>
</evidence>